<sequence>MPAEPSARRATPVARGGAVRTDRAPSSYSWGQDFVQVAPLRVKLLGAEYAPLSVAW</sequence>
<evidence type="ECO:0000313" key="2">
    <source>
        <dbReference type="EMBL" id="SBT52641.1"/>
    </source>
</evidence>
<evidence type="ECO:0000313" key="3">
    <source>
        <dbReference type="Proteomes" id="UP000199385"/>
    </source>
</evidence>
<evidence type="ECO:0000256" key="1">
    <source>
        <dbReference type="SAM" id="MobiDB-lite"/>
    </source>
</evidence>
<dbReference type="AlphaFoldDB" id="A0A1A9A833"/>
<feature type="region of interest" description="Disordered" evidence="1">
    <location>
        <begin position="1"/>
        <end position="22"/>
    </location>
</feature>
<dbReference type="Proteomes" id="UP000199385">
    <property type="component" value="Chromosome I"/>
</dbReference>
<protein>
    <submittedName>
        <fullName evidence="2">Uncharacterized protein</fullName>
    </submittedName>
</protein>
<dbReference type="STRING" id="261654.GA0070611_5721"/>
<accession>A0A1A9A833</accession>
<proteinExistence type="predicted"/>
<organism evidence="2 3">
    <name type="scientific">Micromonospora auratinigra</name>
    <dbReference type="NCBI Taxonomy" id="261654"/>
    <lineage>
        <taxon>Bacteria</taxon>
        <taxon>Bacillati</taxon>
        <taxon>Actinomycetota</taxon>
        <taxon>Actinomycetes</taxon>
        <taxon>Micromonosporales</taxon>
        <taxon>Micromonosporaceae</taxon>
        <taxon>Micromonospora</taxon>
    </lineage>
</organism>
<gene>
    <name evidence="2" type="ORF">GA0070611_5721</name>
</gene>
<name>A0A1A9A833_9ACTN</name>
<keyword evidence="3" id="KW-1185">Reference proteome</keyword>
<reference evidence="3" key="1">
    <citation type="submission" date="2016-06" db="EMBL/GenBank/DDBJ databases">
        <authorList>
            <person name="Varghese N."/>
            <person name="Submissions Spin"/>
        </authorList>
    </citation>
    <scope>NUCLEOTIDE SEQUENCE [LARGE SCALE GENOMIC DNA]</scope>
    <source>
        <strain evidence="3">DSM 44815</strain>
    </source>
</reference>
<dbReference type="EMBL" id="LT594323">
    <property type="protein sequence ID" value="SBT52641.1"/>
    <property type="molecule type" value="Genomic_DNA"/>
</dbReference>